<evidence type="ECO:0000256" key="5">
    <source>
        <dbReference type="ARBA" id="ARBA00012827"/>
    </source>
</evidence>
<dbReference type="SUPFAM" id="SSF63380">
    <property type="entry name" value="Riboflavin synthase domain-like"/>
    <property type="match status" value="2"/>
</dbReference>
<dbReference type="GO" id="GO:0009231">
    <property type="term" value="P:riboflavin biosynthetic process"/>
    <property type="evidence" value="ECO:0007669"/>
    <property type="project" value="UniProtKB-KW"/>
</dbReference>
<evidence type="ECO:0000256" key="1">
    <source>
        <dbReference type="ARBA" id="ARBA00000968"/>
    </source>
</evidence>
<dbReference type="InterPro" id="IPR001783">
    <property type="entry name" value="Lumazine-bd"/>
</dbReference>
<dbReference type="NCBIfam" id="NF006767">
    <property type="entry name" value="PRK09289.1"/>
    <property type="match status" value="1"/>
</dbReference>
<dbReference type="NCBIfam" id="TIGR00187">
    <property type="entry name" value="ribE"/>
    <property type="match status" value="1"/>
</dbReference>
<sequence length="217" mass="23536">MFTGIAEEIGHIRQIKRSGHSCTLTISCRTVLEGTKLGDSIAVNGACLTVTRMDQDSFDADVTPETLRRTSFSICRPGSPVNLERALRLCDRLGGHIMLGHVDGQGKILSFRKLDNSIEVAITLDKALMRYIVEKGSVAIDGISLTVAERTDTGFTISLIPHTGEKTILMDKKPGDPVNIECDYIGKYIEQLMKDKPGEGLTLGMLQSLGHGGSYGL</sequence>
<comment type="subunit">
    <text evidence="4">Homotrimer.</text>
</comment>
<evidence type="ECO:0000259" key="12">
    <source>
        <dbReference type="PROSITE" id="PS51177"/>
    </source>
</evidence>
<dbReference type="NCBIfam" id="NF009566">
    <property type="entry name" value="PRK13020.1"/>
    <property type="match status" value="1"/>
</dbReference>
<feature type="domain" description="Lumazine-binding" evidence="12">
    <location>
        <begin position="97"/>
        <end position="193"/>
    </location>
</feature>
<keyword evidence="14" id="KW-1185">Reference proteome</keyword>
<dbReference type="OrthoDB" id="9788537at2"/>
<evidence type="ECO:0000256" key="11">
    <source>
        <dbReference type="PROSITE-ProRule" id="PRU00524"/>
    </source>
</evidence>
<dbReference type="PROSITE" id="PS51177">
    <property type="entry name" value="LUMAZINE_BIND"/>
    <property type="match status" value="2"/>
</dbReference>
<dbReference type="EC" id="2.5.1.9" evidence="5 10"/>
<dbReference type="PANTHER" id="PTHR21098:SF12">
    <property type="entry name" value="RIBOFLAVIN SYNTHASE"/>
    <property type="match status" value="1"/>
</dbReference>
<dbReference type="KEGG" id="dho:Dia5BBH33_11700"/>
<feature type="domain" description="Lumazine-binding" evidence="12">
    <location>
        <begin position="1"/>
        <end position="96"/>
    </location>
</feature>
<keyword evidence="8" id="KW-0808">Transferase</keyword>
<name>A0A8D4UUI9_9FIRM</name>
<dbReference type="AlphaFoldDB" id="A0A8D4UUI9"/>
<feature type="repeat" description="Lumazine-binding" evidence="11">
    <location>
        <begin position="1"/>
        <end position="96"/>
    </location>
</feature>
<dbReference type="CDD" id="cd00402">
    <property type="entry name" value="Riboflavin_synthase_like"/>
    <property type="match status" value="1"/>
</dbReference>
<protein>
    <recommendedName>
        <fullName evidence="6 10">Riboflavin synthase</fullName>
        <ecNumber evidence="5 10">2.5.1.9</ecNumber>
    </recommendedName>
</protein>
<organism evidence="13 14">
    <name type="scientific">Dialister hominis</name>
    <dbReference type="NCBI Taxonomy" id="2582419"/>
    <lineage>
        <taxon>Bacteria</taxon>
        <taxon>Bacillati</taxon>
        <taxon>Bacillota</taxon>
        <taxon>Negativicutes</taxon>
        <taxon>Veillonellales</taxon>
        <taxon>Veillonellaceae</taxon>
        <taxon>Dialister</taxon>
    </lineage>
</organism>
<gene>
    <name evidence="13" type="primary">ribC_2</name>
    <name evidence="13" type="ORF">Dia5BBH33_11700</name>
</gene>
<dbReference type="GeneID" id="92716388"/>
<dbReference type="Gene3D" id="2.40.30.20">
    <property type="match status" value="2"/>
</dbReference>
<evidence type="ECO:0000256" key="9">
    <source>
        <dbReference type="ARBA" id="ARBA00022737"/>
    </source>
</evidence>
<dbReference type="FunFam" id="2.40.30.20:FF:000004">
    <property type="entry name" value="Riboflavin synthase, alpha subunit"/>
    <property type="match status" value="1"/>
</dbReference>
<dbReference type="GO" id="GO:0004746">
    <property type="term" value="F:riboflavin synthase activity"/>
    <property type="evidence" value="ECO:0007669"/>
    <property type="project" value="UniProtKB-UniRule"/>
</dbReference>
<comment type="pathway">
    <text evidence="3">Cofactor biosynthesis; riboflavin biosynthesis; riboflavin from 2-hydroxy-3-oxobutyl phosphate and 5-amino-6-(D-ribitylamino)uracil: step 2/2.</text>
</comment>
<evidence type="ECO:0000256" key="4">
    <source>
        <dbReference type="ARBA" id="ARBA00011233"/>
    </source>
</evidence>
<comment type="catalytic activity">
    <reaction evidence="1">
        <text>2 6,7-dimethyl-8-(1-D-ribityl)lumazine + H(+) = 5-amino-6-(D-ribitylamino)uracil + riboflavin</text>
        <dbReference type="Rhea" id="RHEA:20772"/>
        <dbReference type="ChEBI" id="CHEBI:15378"/>
        <dbReference type="ChEBI" id="CHEBI:15934"/>
        <dbReference type="ChEBI" id="CHEBI:57986"/>
        <dbReference type="ChEBI" id="CHEBI:58201"/>
        <dbReference type="EC" id="2.5.1.9"/>
    </reaction>
</comment>
<evidence type="ECO:0000256" key="8">
    <source>
        <dbReference type="ARBA" id="ARBA00022679"/>
    </source>
</evidence>
<proteinExistence type="predicted"/>
<dbReference type="PANTHER" id="PTHR21098">
    <property type="entry name" value="RIBOFLAVIN SYNTHASE ALPHA CHAIN"/>
    <property type="match status" value="1"/>
</dbReference>
<evidence type="ECO:0000256" key="2">
    <source>
        <dbReference type="ARBA" id="ARBA00002803"/>
    </source>
</evidence>
<comment type="function">
    <text evidence="2">Catalyzes the dismutation of two molecules of 6,7-dimethyl-8-ribityllumazine, resulting in the formation of riboflavin and 5-amino-6-(D-ribitylamino)uracil.</text>
</comment>
<evidence type="ECO:0000313" key="14">
    <source>
        <dbReference type="Proteomes" id="UP000320585"/>
    </source>
</evidence>
<dbReference type="RefSeq" id="WP_143332558.1">
    <property type="nucleotide sequence ID" value="NZ_AP019697.1"/>
</dbReference>
<feature type="repeat" description="Lumazine-binding" evidence="11">
    <location>
        <begin position="97"/>
        <end position="193"/>
    </location>
</feature>
<dbReference type="PIRSF" id="PIRSF000498">
    <property type="entry name" value="Riboflavin_syn_A"/>
    <property type="match status" value="1"/>
</dbReference>
<dbReference type="InterPro" id="IPR026017">
    <property type="entry name" value="Lumazine-bd_dom"/>
</dbReference>
<dbReference type="EMBL" id="AP019697">
    <property type="protein sequence ID" value="BBK25235.1"/>
    <property type="molecule type" value="Genomic_DNA"/>
</dbReference>
<evidence type="ECO:0000256" key="3">
    <source>
        <dbReference type="ARBA" id="ARBA00004887"/>
    </source>
</evidence>
<evidence type="ECO:0000256" key="7">
    <source>
        <dbReference type="ARBA" id="ARBA00022619"/>
    </source>
</evidence>
<evidence type="ECO:0000256" key="10">
    <source>
        <dbReference type="NCBIfam" id="TIGR00187"/>
    </source>
</evidence>
<reference evidence="14" key="1">
    <citation type="submission" date="2019-05" db="EMBL/GenBank/DDBJ databases">
        <title>Complete genome sequencing of Dialister sp. strain 5BBH33.</title>
        <authorList>
            <person name="Sakamoto M."/>
            <person name="Murakami T."/>
            <person name="Mori H."/>
        </authorList>
    </citation>
    <scope>NUCLEOTIDE SEQUENCE [LARGE SCALE GENOMIC DNA]</scope>
    <source>
        <strain evidence="14">5BBH33</strain>
    </source>
</reference>
<accession>A0A8D4UUI9</accession>
<dbReference type="InterPro" id="IPR017938">
    <property type="entry name" value="Riboflavin_synthase-like_b-brl"/>
</dbReference>
<dbReference type="InterPro" id="IPR023366">
    <property type="entry name" value="ATP_synth_asu-like_sf"/>
</dbReference>
<evidence type="ECO:0000256" key="6">
    <source>
        <dbReference type="ARBA" id="ARBA00013950"/>
    </source>
</evidence>
<evidence type="ECO:0000313" key="13">
    <source>
        <dbReference type="EMBL" id="BBK25235.1"/>
    </source>
</evidence>
<dbReference type="FunFam" id="2.40.30.20:FF:000003">
    <property type="entry name" value="Riboflavin synthase, alpha subunit"/>
    <property type="match status" value="1"/>
</dbReference>
<dbReference type="Pfam" id="PF00677">
    <property type="entry name" value="Lum_binding"/>
    <property type="match status" value="2"/>
</dbReference>
<dbReference type="Proteomes" id="UP000320585">
    <property type="component" value="Chromosome"/>
</dbReference>
<keyword evidence="7" id="KW-0686">Riboflavin biosynthesis</keyword>
<keyword evidence="9" id="KW-0677">Repeat</keyword>